<dbReference type="OrthoDB" id="2559662at2759"/>
<name>S8E652_FOMSC</name>
<organism evidence="2 3">
    <name type="scientific">Fomitopsis schrenkii</name>
    <name type="common">Brown rot fungus</name>
    <dbReference type="NCBI Taxonomy" id="2126942"/>
    <lineage>
        <taxon>Eukaryota</taxon>
        <taxon>Fungi</taxon>
        <taxon>Dikarya</taxon>
        <taxon>Basidiomycota</taxon>
        <taxon>Agaricomycotina</taxon>
        <taxon>Agaricomycetes</taxon>
        <taxon>Polyporales</taxon>
        <taxon>Fomitopsis</taxon>
    </lineage>
</organism>
<evidence type="ECO:0000313" key="3">
    <source>
        <dbReference type="Proteomes" id="UP000015241"/>
    </source>
</evidence>
<dbReference type="Proteomes" id="UP000015241">
    <property type="component" value="Unassembled WGS sequence"/>
</dbReference>
<dbReference type="InParanoid" id="S8E652"/>
<dbReference type="HOGENOM" id="CLU_014826_0_0_1"/>
<dbReference type="CDD" id="cd11296">
    <property type="entry name" value="O-FucT_like"/>
    <property type="match status" value="1"/>
</dbReference>
<keyword evidence="1" id="KW-0472">Membrane</keyword>
<reference evidence="2 3" key="1">
    <citation type="journal article" date="2012" name="Science">
        <title>The Paleozoic origin of enzymatic lignin decomposition reconstructed from 31 fungal genomes.</title>
        <authorList>
            <person name="Floudas D."/>
            <person name="Binder M."/>
            <person name="Riley R."/>
            <person name="Barry K."/>
            <person name="Blanchette R.A."/>
            <person name="Henrissat B."/>
            <person name="Martinez A.T."/>
            <person name="Otillar R."/>
            <person name="Spatafora J.W."/>
            <person name="Yadav J.S."/>
            <person name="Aerts A."/>
            <person name="Benoit I."/>
            <person name="Boyd A."/>
            <person name="Carlson A."/>
            <person name="Copeland A."/>
            <person name="Coutinho P.M."/>
            <person name="de Vries R.P."/>
            <person name="Ferreira P."/>
            <person name="Findley K."/>
            <person name="Foster B."/>
            <person name="Gaskell J."/>
            <person name="Glotzer D."/>
            <person name="Gorecki P."/>
            <person name="Heitman J."/>
            <person name="Hesse C."/>
            <person name="Hori C."/>
            <person name="Igarashi K."/>
            <person name="Jurgens J.A."/>
            <person name="Kallen N."/>
            <person name="Kersten P."/>
            <person name="Kohler A."/>
            <person name="Kuees U."/>
            <person name="Kumar T.K.A."/>
            <person name="Kuo A."/>
            <person name="LaButti K."/>
            <person name="Larrondo L.F."/>
            <person name="Lindquist E."/>
            <person name="Ling A."/>
            <person name="Lombard V."/>
            <person name="Lucas S."/>
            <person name="Lundell T."/>
            <person name="Martin R."/>
            <person name="McLaughlin D.J."/>
            <person name="Morgenstern I."/>
            <person name="Morin E."/>
            <person name="Murat C."/>
            <person name="Nagy L.G."/>
            <person name="Nolan M."/>
            <person name="Ohm R.A."/>
            <person name="Patyshakuliyeva A."/>
            <person name="Rokas A."/>
            <person name="Ruiz-Duenas F.J."/>
            <person name="Sabat G."/>
            <person name="Salamov A."/>
            <person name="Samejima M."/>
            <person name="Schmutz J."/>
            <person name="Slot J.C."/>
            <person name="St John F."/>
            <person name="Stenlid J."/>
            <person name="Sun H."/>
            <person name="Sun S."/>
            <person name="Syed K."/>
            <person name="Tsang A."/>
            <person name="Wiebenga A."/>
            <person name="Young D."/>
            <person name="Pisabarro A."/>
            <person name="Eastwood D.C."/>
            <person name="Martin F."/>
            <person name="Cullen D."/>
            <person name="Grigoriev I.V."/>
            <person name="Hibbett D.S."/>
        </authorList>
    </citation>
    <scope>NUCLEOTIDE SEQUENCE</scope>
    <source>
        <strain evidence="3">FP-58527</strain>
    </source>
</reference>
<dbReference type="STRING" id="743788.S8E652"/>
<sequence length="535" mass="61093">MPVYSPRRWWTPHWRSQHQSDYCLPNTKPHRGRPLRKTGWPRRRASNIFLLLALFVVSGWLYVLVRSLAHDSRRRGPFVEKLLDLVIPEEGTKPPLYERYRESEMELSKRAGDNSRTKYVFFVDHMQRAGWGNIMQELLLHAYTAYRLNRTFVWYDYEWNPDGSRYTFYNGKRMPSRIPLSAFVQGVLVGAQPRTDDSATVPIGVVEDHFDVVCPKHTRRQVIVEDIVALIGHEPSTASLLETILESIGPMPEKCVEVRSMLFNIYLFGDGRRLLDDWTALSSSPILQEFFWSSLVEYAFDRNRNVFSSTPDQIPPLRSVPLYPHSSGASPSASRYTPIPGLLALHIRRGDFDEHCTGLAKWRSSYVGFNSFPELPDRFSPPADSSDSEAERVAQYQSHCLVGVADVVRRVMQVREDERAAGRELRDVYLMTNAPEEWIAEAKAALRDMDGPRWRFIASSRDLVVSPEQKYVAQAVDMLVGQRSQVFVGNGVSIGAVRVCCSSYSRPPSQFSSLSGLVTMFRMANGLPPSQTRFF</sequence>
<dbReference type="AlphaFoldDB" id="S8E652"/>
<evidence type="ECO:0000256" key="1">
    <source>
        <dbReference type="SAM" id="Phobius"/>
    </source>
</evidence>
<accession>S8E652</accession>
<gene>
    <name evidence="2" type="ORF">FOMPIDRAFT_1162886</name>
</gene>
<keyword evidence="1" id="KW-0812">Transmembrane</keyword>
<evidence type="ECO:0000313" key="2">
    <source>
        <dbReference type="EMBL" id="EPT00547.1"/>
    </source>
</evidence>
<protein>
    <submittedName>
        <fullName evidence="2">Uncharacterized protein</fullName>
    </submittedName>
</protein>
<dbReference type="EMBL" id="KE504148">
    <property type="protein sequence ID" value="EPT00547.1"/>
    <property type="molecule type" value="Genomic_DNA"/>
</dbReference>
<dbReference type="Gene3D" id="3.40.50.11350">
    <property type="match status" value="1"/>
</dbReference>
<feature type="transmembrane region" description="Helical" evidence="1">
    <location>
        <begin position="45"/>
        <end position="65"/>
    </location>
</feature>
<keyword evidence="3" id="KW-1185">Reference proteome</keyword>
<proteinExistence type="predicted"/>
<keyword evidence="1" id="KW-1133">Transmembrane helix</keyword>